<feature type="disulfide bond" evidence="2">
    <location>
        <begin position="393"/>
        <end position="402"/>
    </location>
</feature>
<reference evidence="6 7" key="1">
    <citation type="submission" date="2022-01" db="EMBL/GenBank/DDBJ databases">
        <title>A chromosomal length assembly of Cordylochernes scorpioides.</title>
        <authorList>
            <person name="Zeh D."/>
            <person name="Zeh J."/>
        </authorList>
    </citation>
    <scope>NUCLEOTIDE SEQUENCE [LARGE SCALE GENOMIC DNA]</scope>
    <source>
        <strain evidence="6">IN4F17</strain>
        <tissue evidence="6">Whole Body</tissue>
    </source>
</reference>
<keyword evidence="4" id="KW-0812">Transmembrane</keyword>
<keyword evidence="1 2" id="KW-1015">Disulfide bond</keyword>
<dbReference type="Pfam" id="PF00058">
    <property type="entry name" value="Ldl_recept_b"/>
    <property type="match status" value="2"/>
</dbReference>
<keyword evidence="2" id="KW-0245">EGF-like domain</keyword>
<feature type="repeat" description="LDL-receptor class B" evidence="3">
    <location>
        <begin position="25"/>
        <end position="67"/>
    </location>
</feature>
<proteinExistence type="predicted"/>
<feature type="domain" description="EGF-like" evidence="5">
    <location>
        <begin position="476"/>
        <end position="513"/>
    </location>
</feature>
<feature type="disulfide bond" evidence="2">
    <location>
        <begin position="575"/>
        <end position="584"/>
    </location>
</feature>
<dbReference type="SMART" id="SM00181">
    <property type="entry name" value="EGF"/>
    <property type="match status" value="10"/>
</dbReference>
<dbReference type="SUPFAM" id="SSF57196">
    <property type="entry name" value="EGF/Laminin"/>
    <property type="match status" value="7"/>
</dbReference>
<dbReference type="Proteomes" id="UP001235939">
    <property type="component" value="Chromosome 11"/>
</dbReference>
<dbReference type="InterPro" id="IPR004875">
    <property type="entry name" value="DDE_SF_endonuclease_dom"/>
</dbReference>
<feature type="transmembrane region" description="Helical" evidence="4">
    <location>
        <begin position="684"/>
        <end position="713"/>
    </location>
</feature>
<dbReference type="InterPro" id="IPR000033">
    <property type="entry name" value="LDLR_classB_rpt"/>
</dbReference>
<feature type="domain" description="EGF-like" evidence="5">
    <location>
        <begin position="590"/>
        <end position="628"/>
    </location>
</feature>
<dbReference type="Pfam" id="PF03184">
    <property type="entry name" value="DDE_1"/>
    <property type="match status" value="1"/>
</dbReference>
<evidence type="ECO:0000256" key="4">
    <source>
        <dbReference type="SAM" id="Phobius"/>
    </source>
</evidence>
<dbReference type="SUPFAM" id="SSF63825">
    <property type="entry name" value="YWTD domain"/>
    <property type="match status" value="1"/>
</dbReference>
<dbReference type="PROSITE" id="PS50026">
    <property type="entry name" value="EGF_3"/>
    <property type="match status" value="8"/>
</dbReference>
<feature type="disulfide bond" evidence="2">
    <location>
        <begin position="503"/>
        <end position="512"/>
    </location>
</feature>
<keyword evidence="4" id="KW-1133">Transmembrane helix</keyword>
<feature type="domain" description="EGF-like" evidence="5">
    <location>
        <begin position="549"/>
        <end position="585"/>
    </location>
</feature>
<feature type="domain" description="EGF-like" evidence="5">
    <location>
        <begin position="404"/>
        <end position="439"/>
    </location>
</feature>
<dbReference type="PANTHER" id="PTHR24044">
    <property type="entry name" value="NOTCH LIGAND FAMILY MEMBER"/>
    <property type="match status" value="1"/>
</dbReference>
<comment type="caution">
    <text evidence="2">Lacks conserved residue(s) required for the propagation of feature annotation.</text>
</comment>
<feature type="domain" description="EGF-like" evidence="5">
    <location>
        <begin position="514"/>
        <end position="546"/>
    </location>
</feature>
<dbReference type="PROSITE" id="PS01186">
    <property type="entry name" value="EGF_2"/>
    <property type="match status" value="5"/>
</dbReference>
<gene>
    <name evidence="6" type="ORF">LAZ67_11002605</name>
</gene>
<feature type="disulfide bond" evidence="2">
    <location>
        <begin position="633"/>
        <end position="643"/>
    </location>
</feature>
<dbReference type="Gene3D" id="2.10.25.10">
    <property type="entry name" value="Laminin"/>
    <property type="match status" value="9"/>
</dbReference>
<protein>
    <submittedName>
        <fullName evidence="6">LRP1B</fullName>
    </submittedName>
</protein>
<feature type="disulfide bond" evidence="2">
    <location>
        <begin position="372"/>
        <end position="382"/>
    </location>
</feature>
<feature type="domain" description="EGF-like" evidence="5">
    <location>
        <begin position="325"/>
        <end position="366"/>
    </location>
</feature>
<dbReference type="PROSITE" id="PS00022">
    <property type="entry name" value="EGF_1"/>
    <property type="match status" value="8"/>
</dbReference>
<feature type="domain" description="EGF-like" evidence="5">
    <location>
        <begin position="629"/>
        <end position="667"/>
    </location>
</feature>
<accession>A0ABY6KZC5</accession>
<feature type="disulfide bond" evidence="2">
    <location>
        <begin position="429"/>
        <end position="438"/>
    </location>
</feature>
<dbReference type="Pfam" id="PF00008">
    <property type="entry name" value="EGF"/>
    <property type="match status" value="3"/>
</dbReference>
<feature type="disulfide bond" evidence="2">
    <location>
        <begin position="536"/>
        <end position="545"/>
    </location>
</feature>
<evidence type="ECO:0000259" key="5">
    <source>
        <dbReference type="PROSITE" id="PS50026"/>
    </source>
</evidence>
<organism evidence="6 7">
    <name type="scientific">Cordylochernes scorpioides</name>
    <dbReference type="NCBI Taxonomy" id="51811"/>
    <lineage>
        <taxon>Eukaryota</taxon>
        <taxon>Metazoa</taxon>
        <taxon>Ecdysozoa</taxon>
        <taxon>Arthropoda</taxon>
        <taxon>Chelicerata</taxon>
        <taxon>Arachnida</taxon>
        <taxon>Pseudoscorpiones</taxon>
        <taxon>Cheliferoidea</taxon>
        <taxon>Chernetidae</taxon>
        <taxon>Cordylochernes</taxon>
    </lineage>
</organism>
<feature type="disulfide bond" evidence="2">
    <location>
        <begin position="480"/>
        <end position="490"/>
    </location>
</feature>
<feature type="repeat" description="LDL-receptor class B" evidence="3">
    <location>
        <begin position="68"/>
        <end position="111"/>
    </location>
</feature>
<feature type="disulfide bond" evidence="2">
    <location>
        <begin position="329"/>
        <end position="339"/>
    </location>
</feature>
<dbReference type="SMART" id="SM00135">
    <property type="entry name" value="LY"/>
    <property type="match status" value="3"/>
</dbReference>
<feature type="domain" description="EGF-like" evidence="5">
    <location>
        <begin position="368"/>
        <end position="403"/>
    </location>
</feature>
<name>A0ABY6KZC5_9ARAC</name>
<evidence type="ECO:0000313" key="7">
    <source>
        <dbReference type="Proteomes" id="UP001235939"/>
    </source>
</evidence>
<feature type="disulfide bond" evidence="2">
    <location>
        <begin position="618"/>
        <end position="627"/>
    </location>
</feature>
<dbReference type="EMBL" id="CP092873">
    <property type="protein sequence ID" value="UYV74247.1"/>
    <property type="molecule type" value="Genomic_DNA"/>
</dbReference>
<sequence length="1034" mass="113513">MVQAMIIKVTGLVEPRGVAVNWLSHQVYWVDAGVDTISVASLDGKQRRTLISSGLDQPHAIVVDPSGGMIYWTDWGREPKLERAKLDGKDRHTFIGDRILWPTGLAIDHPARMLYWADLKGSRVEATSLEFPHQRHMIHSFERGDKPVKVDVFEDDLFVTTFHQHELLRINKFGNGNVTVLAEGMRKASDLVLIQEYKQTKNCKLVLPVCCISPSHPRNAVTNPCAVTAVCGEGAICLPTTPASCICPDGLVETKTDDGKQVACTARPPRPSSLPEKGSHDNHAQCKLNCLNKGICMLSADKKPYCRLYMLPPRCPHQFEGEKCHIYRCTNYCENHGRCYFVEHGDNPNPPMRCNCPPQWTGERCSTPLRLCDKYCHNNGVCAVRYGVPECVCPTGFQGPRCQECTDLKCQNGGVCTKGEKQQNSTCLCPRGYSGPDCQESACANICRRGNCTISAKNIHVPVCNCPHGYAGRNCELDLCPHYCAHGGTCHRVGPTGKMVCSCPEGYKGSRCDRSLCGCQNGATCIVSRTGYTCRCPTGFTGSHCETFVATNCADMACLHGGTCQVVKGVPTCKCPVHWLGQFCEAAAQSWNPCVGFCFHGGSCIMPQLPHKMPKCLCPRGFIGNRCQESTGCHNFCHNHATCYPSLNSDVLPSCICPDGFVGLRCQSNIAFSPPLAADQSELMAGWITALIIPLTVAGVLLILVLVGILLYCRKKSNIKIHFLPPNMTASLQPLDSGIIKSFKAQYRKLQLQKMVELVDAHLPSELRLDYAVRYCIIRFTSTAAVEPLKYGNLLDRIRDIFAITPDNLMTEREFQLVDDSQEAEMKLTDDNFLVSTVTAKEELGEDDDSTVTQRLPSLREARTAAETVLLFLEHSKRATSDDVNLSADLSRPFMHVRMQENANVEISNPMYLREEYDDAGANGGEGAVHSGMSATDPLAEKDLMITLIGRRPDGGGLLIFLIGRWELRLLSNQLAGHRTGVGGEGQISPLNFTNPVYDSIYAGGPGEEKKSLLQGEPSVHIEGNIPPASHPLA</sequence>
<feature type="disulfide bond" evidence="2">
    <location>
        <begin position="657"/>
        <end position="666"/>
    </location>
</feature>
<keyword evidence="4" id="KW-0472">Membrane</keyword>
<feature type="disulfide bond" evidence="2">
    <location>
        <begin position="594"/>
        <end position="604"/>
    </location>
</feature>
<keyword evidence="7" id="KW-1185">Reference proteome</keyword>
<evidence type="ECO:0000256" key="1">
    <source>
        <dbReference type="ARBA" id="ARBA00023157"/>
    </source>
</evidence>
<dbReference type="InterPro" id="IPR050906">
    <property type="entry name" value="Notch_signaling"/>
</dbReference>
<dbReference type="CDD" id="cd00054">
    <property type="entry name" value="EGF_CA"/>
    <property type="match status" value="2"/>
</dbReference>
<feature type="disulfide bond" evidence="2">
    <location>
        <begin position="484"/>
        <end position="501"/>
    </location>
</feature>
<feature type="disulfide bond" evidence="2">
    <location>
        <begin position="356"/>
        <end position="365"/>
    </location>
</feature>
<evidence type="ECO:0000313" key="6">
    <source>
        <dbReference type="EMBL" id="UYV74247.1"/>
    </source>
</evidence>
<dbReference type="SMART" id="SM00179">
    <property type="entry name" value="EGF_CA"/>
    <property type="match status" value="2"/>
</dbReference>
<evidence type="ECO:0000256" key="2">
    <source>
        <dbReference type="PROSITE-ProRule" id="PRU00076"/>
    </source>
</evidence>
<dbReference type="InterPro" id="IPR001881">
    <property type="entry name" value="EGF-like_Ca-bd_dom"/>
</dbReference>
<dbReference type="InterPro" id="IPR011042">
    <property type="entry name" value="6-blade_b-propeller_TolB-like"/>
</dbReference>
<dbReference type="PROSITE" id="PS51120">
    <property type="entry name" value="LDLRB"/>
    <property type="match status" value="2"/>
</dbReference>
<dbReference type="PANTHER" id="PTHR24044:SF420">
    <property type="entry name" value="DELTA AND NOTCH-LIKE EPIDERMAL GROWTH FACTOR-RELATED RECEPTOR ISOFORM X1"/>
    <property type="match status" value="1"/>
</dbReference>
<feature type="disulfide bond" evidence="2">
    <location>
        <begin position="410"/>
        <end position="427"/>
    </location>
</feature>
<dbReference type="InterPro" id="IPR000742">
    <property type="entry name" value="EGF"/>
</dbReference>
<dbReference type="Gene3D" id="2.120.10.30">
    <property type="entry name" value="TolB, C-terminal domain"/>
    <property type="match status" value="1"/>
</dbReference>
<evidence type="ECO:0000256" key="3">
    <source>
        <dbReference type="PROSITE-ProRule" id="PRU00461"/>
    </source>
</evidence>